<sequence length="1074" mass="119005">MALTVGCGGNLFAQSQRPQSAETGEGETVMLSPSAVRRVAQAQQSQTGATGDASAEVVMLSPFVVSTDRDVGFVAAASLAGGRLGGDLKDTPVAYSVLTSEFIEALSLTDLSDMAQWLPNSTEERNSGNLEWSNNDFYIASRGVGAGAPQRDFFPYGFNFDGYNTDRLDMGRGPNSILFGNSGYAGTANSVSKRAILNRQFTMVNLGYSSWNNVRSTLDHNQSLGRKFALRLNALYLDRDGWRDHDFEEKKAITLAGTWSPTKNTELRFEAEVGEKDLAALGSNLDDHFSAWSGTHTYSGPIPSGGSAPAGISPYQNDTIIFTPSSGAKLLANYKGWARTAASTAVNARDTPIGQRLNLPSDMLETIEANSHFTTPSRKQTAYVDAPLYTEKYYNYTLAATHQIKRKFYAEAAVNFSGVEKSGDRYSNGGLTRMYIDVNTKLPNGQDNPNFLEPYGEGPGRPHIRTSDNINARLALAYVLDNTRYGSFRINALGGYSRSDSKQDTWVYAIKDNEDHRYWPTEKLVYFRYYHNTDTSRPYDLSDRKWTFLDTGASPRIATAGLVRGELATSTMNQRSLTEYNYIQFAGDAKFFKKRLNLLAALRMDDHLTRQRVTISQFDYPTDWNGRDLILKPDAPSDWASLTYQIRDAAGNPSGPVLPADIRPRITTAGDPHYGEGDPRYNGVRFQDDYNTPEKKETTTTYSFGAVYHLNQNISLFANYAESFVPTITRYSIEGNMLDARSGDGRDFGVRITALKQRFMANIIRYTGREKNTGAALGLTFNYIDSIVRSTPVGFSSVNEINKRNLAPPHSGIGDTVTSEVSGWELDITANMTRGWRLMVNGSLTDAYQTDTYPHMRNYLARNEATLRLIVEDAGGAFRGDAAYVDTAIPAGSRPDADSAVGAWNNLQAWRASLTHEKQKRSRLVGKTMNVFTDYTLRNGPLKGLRIGVGANYRGRSVIGYRGSDTVTIEGPGGTTQVIDDPFVGPLDVVYQPGYTIATATLYYEWRVNRKTTVKFNLRVANLFDYDKPIYYESALRPVLSPVDGKVTSARTMTPVKYYWITPRNFTFSASVRF</sequence>
<dbReference type="SUPFAM" id="SSF56935">
    <property type="entry name" value="Porins"/>
    <property type="match status" value="1"/>
</dbReference>
<evidence type="ECO:0000256" key="4">
    <source>
        <dbReference type="ARBA" id="ARBA00022692"/>
    </source>
</evidence>
<evidence type="ECO:0000259" key="8">
    <source>
        <dbReference type="Pfam" id="PF00593"/>
    </source>
</evidence>
<organism evidence="9 10">
    <name type="scientific">Termitidicoccus mucosus</name>
    <dbReference type="NCBI Taxonomy" id="1184151"/>
    <lineage>
        <taxon>Bacteria</taxon>
        <taxon>Pseudomonadati</taxon>
        <taxon>Verrucomicrobiota</taxon>
        <taxon>Opitutia</taxon>
        <taxon>Opitutales</taxon>
        <taxon>Opitutaceae</taxon>
        <taxon>Termitidicoccus</taxon>
    </lineage>
</organism>
<keyword evidence="4" id="KW-0812">Transmembrane</keyword>
<keyword evidence="5" id="KW-0798">TonB box</keyword>
<keyword evidence="7" id="KW-0998">Cell outer membrane</keyword>
<dbReference type="InterPro" id="IPR036942">
    <property type="entry name" value="Beta-barrel_TonB_sf"/>
</dbReference>
<keyword evidence="6" id="KW-0472">Membrane</keyword>
<evidence type="ECO:0000256" key="3">
    <source>
        <dbReference type="ARBA" id="ARBA00022452"/>
    </source>
</evidence>
<dbReference type="Gene3D" id="2.40.170.20">
    <property type="entry name" value="TonB-dependent receptor, beta-barrel domain"/>
    <property type="match status" value="1"/>
</dbReference>
<dbReference type="Proteomes" id="UP000078486">
    <property type="component" value="Unassembled WGS sequence"/>
</dbReference>
<comment type="subcellular location">
    <subcellularLocation>
        <location evidence="1">Cell outer membrane</location>
        <topology evidence="1">Multi-pass membrane protein</topology>
    </subcellularLocation>
</comment>
<protein>
    <recommendedName>
        <fullName evidence="8">TonB-dependent receptor-like beta-barrel domain-containing protein</fullName>
    </recommendedName>
</protein>
<dbReference type="EMBL" id="LRRQ01000127">
    <property type="protein sequence ID" value="OAM88537.1"/>
    <property type="molecule type" value="Genomic_DNA"/>
</dbReference>
<dbReference type="GO" id="GO:0015344">
    <property type="term" value="F:siderophore uptake transmembrane transporter activity"/>
    <property type="evidence" value="ECO:0007669"/>
    <property type="project" value="TreeGrafter"/>
</dbReference>
<name>A0A178IHA1_9BACT</name>
<dbReference type="PANTHER" id="PTHR32552:SF84">
    <property type="entry name" value="TONB-DEPENDENT RECEPTOR-RELATED"/>
    <property type="match status" value="1"/>
</dbReference>
<evidence type="ECO:0000256" key="7">
    <source>
        <dbReference type="ARBA" id="ARBA00023237"/>
    </source>
</evidence>
<dbReference type="InterPro" id="IPR039426">
    <property type="entry name" value="TonB-dep_rcpt-like"/>
</dbReference>
<evidence type="ECO:0000256" key="5">
    <source>
        <dbReference type="ARBA" id="ARBA00023077"/>
    </source>
</evidence>
<accession>A0A178IHA1</accession>
<dbReference type="InterPro" id="IPR037066">
    <property type="entry name" value="Plug_dom_sf"/>
</dbReference>
<dbReference type="Gene3D" id="2.170.130.10">
    <property type="entry name" value="TonB-dependent receptor, plug domain"/>
    <property type="match status" value="1"/>
</dbReference>
<dbReference type="InterPro" id="IPR000531">
    <property type="entry name" value="Beta-barrel_TonB"/>
</dbReference>
<evidence type="ECO:0000313" key="10">
    <source>
        <dbReference type="Proteomes" id="UP000078486"/>
    </source>
</evidence>
<evidence type="ECO:0000313" key="9">
    <source>
        <dbReference type="EMBL" id="OAM88537.1"/>
    </source>
</evidence>
<reference evidence="9 10" key="1">
    <citation type="submission" date="2016-01" db="EMBL/GenBank/DDBJ databases">
        <title>High potential of lignocellulose degradation of a new Verrucomicrobia species.</title>
        <authorList>
            <person name="Wang Y."/>
            <person name="Shi Y."/>
            <person name="Qiu Z."/>
            <person name="Liu S."/>
            <person name="Yang H."/>
        </authorList>
    </citation>
    <scope>NUCLEOTIDE SEQUENCE [LARGE SCALE GENOMIC DNA]</scope>
    <source>
        <strain evidence="9 10">TSB47</strain>
    </source>
</reference>
<evidence type="ECO:0000256" key="1">
    <source>
        <dbReference type="ARBA" id="ARBA00004571"/>
    </source>
</evidence>
<dbReference type="OrthoDB" id="176377at2"/>
<gene>
    <name evidence="9" type="ORF">AW736_17030</name>
</gene>
<dbReference type="GO" id="GO:0009279">
    <property type="term" value="C:cell outer membrane"/>
    <property type="evidence" value="ECO:0007669"/>
    <property type="project" value="UniProtKB-SubCell"/>
</dbReference>
<dbReference type="AlphaFoldDB" id="A0A178IHA1"/>
<proteinExistence type="predicted"/>
<evidence type="ECO:0000256" key="2">
    <source>
        <dbReference type="ARBA" id="ARBA00022448"/>
    </source>
</evidence>
<keyword evidence="2" id="KW-0813">Transport</keyword>
<feature type="domain" description="TonB-dependent receptor-like beta-barrel" evidence="8">
    <location>
        <begin position="427"/>
        <end position="1023"/>
    </location>
</feature>
<keyword evidence="10" id="KW-1185">Reference proteome</keyword>
<dbReference type="Pfam" id="PF00593">
    <property type="entry name" value="TonB_dep_Rec_b-barrel"/>
    <property type="match status" value="1"/>
</dbReference>
<evidence type="ECO:0000256" key="6">
    <source>
        <dbReference type="ARBA" id="ARBA00023136"/>
    </source>
</evidence>
<dbReference type="STRING" id="1184151.AW736_17030"/>
<keyword evidence="3" id="KW-1134">Transmembrane beta strand</keyword>
<comment type="caution">
    <text evidence="9">The sequence shown here is derived from an EMBL/GenBank/DDBJ whole genome shotgun (WGS) entry which is preliminary data.</text>
</comment>
<dbReference type="RefSeq" id="WP_068771486.1">
    <property type="nucleotide sequence ID" value="NZ_CP109796.1"/>
</dbReference>
<dbReference type="PANTHER" id="PTHR32552">
    <property type="entry name" value="FERRICHROME IRON RECEPTOR-RELATED"/>
    <property type="match status" value="1"/>
</dbReference>